<accession>A0A9W9NGX1</accession>
<feature type="transmembrane region" description="Helical" evidence="2">
    <location>
        <begin position="174"/>
        <end position="192"/>
    </location>
</feature>
<dbReference type="InterPro" id="IPR039960">
    <property type="entry name" value="MCP1"/>
</dbReference>
<sequence>MDSRDPKPVDIDAKSIISMQELDPSPVHEDLGDPSVELGAGEYFPRPEEKRSRTCGFPRPVLGLRPHRWDALLSGLQKYSTYPPTVFSFLHFVNTSLIPLATRSVPASESYLLLTRPIYQAPGLEHIFLTIPIITHIVSGIALRNIRGSRRARLYGAETRAQRSLLSSWPRVSLQARAGYILAPLLCLHVLVNRATPLLIEGGSSGVGLGYVAHGIARSPVFWNIFYLMFVTSSVWHFVGGWATWMGWRVTTARTDRRHTSKGSLEGLLGSSESVDRTRRQRKMWWTVNGIAVAGAAFWLAGALGIVGRAGLAAGWEAQGWNNMYSHVPVIGAWL</sequence>
<evidence type="ECO:0000256" key="2">
    <source>
        <dbReference type="SAM" id="Phobius"/>
    </source>
</evidence>
<dbReference type="InterPro" id="IPR012472">
    <property type="entry name" value="MCP1_TM"/>
</dbReference>
<dbReference type="SUPFAM" id="SSF81343">
    <property type="entry name" value="Fumarate reductase respiratory complex transmembrane subunits"/>
    <property type="match status" value="1"/>
</dbReference>
<keyword evidence="2" id="KW-0812">Transmembrane</keyword>
<protein>
    <recommendedName>
        <fullName evidence="3">Mitochondrial adapter protein MCP1 transmembrane domain-containing protein</fullName>
    </recommendedName>
</protein>
<dbReference type="GO" id="GO:0055088">
    <property type="term" value="P:lipid homeostasis"/>
    <property type="evidence" value="ECO:0007669"/>
    <property type="project" value="InterPro"/>
</dbReference>
<keyword evidence="2" id="KW-1133">Transmembrane helix</keyword>
<organism evidence="4 5">
    <name type="scientific">Penicillium chermesinum</name>
    <dbReference type="NCBI Taxonomy" id="63820"/>
    <lineage>
        <taxon>Eukaryota</taxon>
        <taxon>Fungi</taxon>
        <taxon>Dikarya</taxon>
        <taxon>Ascomycota</taxon>
        <taxon>Pezizomycotina</taxon>
        <taxon>Eurotiomycetes</taxon>
        <taxon>Eurotiomycetidae</taxon>
        <taxon>Eurotiales</taxon>
        <taxon>Aspergillaceae</taxon>
        <taxon>Penicillium</taxon>
    </lineage>
</organism>
<evidence type="ECO:0000313" key="4">
    <source>
        <dbReference type="EMBL" id="KAJ5219764.1"/>
    </source>
</evidence>
<comment type="caution">
    <text evidence="4">The sequence shown here is derived from an EMBL/GenBank/DDBJ whole genome shotgun (WGS) entry which is preliminary data.</text>
</comment>
<keyword evidence="5" id="KW-1185">Reference proteome</keyword>
<feature type="transmembrane region" description="Helical" evidence="2">
    <location>
        <begin position="126"/>
        <end position="143"/>
    </location>
</feature>
<dbReference type="OrthoDB" id="10259513at2759"/>
<dbReference type="GO" id="GO:0005741">
    <property type="term" value="C:mitochondrial outer membrane"/>
    <property type="evidence" value="ECO:0007669"/>
    <property type="project" value="TreeGrafter"/>
</dbReference>
<evidence type="ECO:0000313" key="5">
    <source>
        <dbReference type="Proteomes" id="UP001150941"/>
    </source>
</evidence>
<dbReference type="InterPro" id="IPR034804">
    <property type="entry name" value="SQR/QFR_C/D"/>
</dbReference>
<dbReference type="EMBL" id="JAPQKS010000007">
    <property type="protein sequence ID" value="KAJ5219764.1"/>
    <property type="molecule type" value="Genomic_DNA"/>
</dbReference>
<dbReference type="Pfam" id="PF07950">
    <property type="entry name" value="MCP1_TM"/>
    <property type="match status" value="1"/>
</dbReference>
<feature type="region of interest" description="Disordered" evidence="1">
    <location>
        <begin position="22"/>
        <end position="41"/>
    </location>
</feature>
<dbReference type="RefSeq" id="XP_058326594.1">
    <property type="nucleotide sequence ID" value="XM_058478264.1"/>
</dbReference>
<evidence type="ECO:0000256" key="1">
    <source>
        <dbReference type="SAM" id="MobiDB-lite"/>
    </source>
</evidence>
<dbReference type="AlphaFoldDB" id="A0A9W9NGX1"/>
<dbReference type="GeneID" id="83205567"/>
<reference evidence="4" key="1">
    <citation type="submission" date="2022-11" db="EMBL/GenBank/DDBJ databases">
        <authorList>
            <person name="Petersen C."/>
        </authorList>
    </citation>
    <scope>NUCLEOTIDE SEQUENCE</scope>
    <source>
        <strain evidence="4">IBT 19713</strain>
    </source>
</reference>
<feature type="transmembrane region" description="Helical" evidence="2">
    <location>
        <begin position="225"/>
        <end position="248"/>
    </location>
</feature>
<dbReference type="PANTHER" id="PTHR38409:SF1">
    <property type="entry name" value="MITOCHONDRIAL ADAPTER PROTEIN MCP1"/>
    <property type="match status" value="1"/>
</dbReference>
<name>A0A9W9NGX1_9EURO</name>
<dbReference type="Proteomes" id="UP001150941">
    <property type="component" value="Unassembled WGS sequence"/>
</dbReference>
<keyword evidence="2" id="KW-0472">Membrane</keyword>
<feature type="domain" description="Mitochondrial adapter protein MCP1 transmembrane" evidence="3">
    <location>
        <begin position="184"/>
        <end position="311"/>
    </location>
</feature>
<dbReference type="PANTHER" id="PTHR38409">
    <property type="entry name" value="MDM10-COMPLEMENTING PROTEIN 1"/>
    <property type="match status" value="1"/>
</dbReference>
<proteinExistence type="predicted"/>
<dbReference type="GO" id="GO:0007005">
    <property type="term" value="P:mitochondrion organization"/>
    <property type="evidence" value="ECO:0007669"/>
    <property type="project" value="TreeGrafter"/>
</dbReference>
<evidence type="ECO:0000259" key="3">
    <source>
        <dbReference type="Pfam" id="PF07950"/>
    </source>
</evidence>
<gene>
    <name evidence="4" type="ORF">N7468_008968</name>
</gene>
<feature type="transmembrane region" description="Helical" evidence="2">
    <location>
        <begin position="286"/>
        <end position="307"/>
    </location>
</feature>
<reference evidence="4" key="2">
    <citation type="journal article" date="2023" name="IMA Fungus">
        <title>Comparative genomic study of the Penicillium genus elucidates a diverse pangenome and 15 lateral gene transfer events.</title>
        <authorList>
            <person name="Petersen C."/>
            <person name="Sorensen T."/>
            <person name="Nielsen M.R."/>
            <person name="Sondergaard T.E."/>
            <person name="Sorensen J.L."/>
            <person name="Fitzpatrick D.A."/>
            <person name="Frisvad J.C."/>
            <person name="Nielsen K.L."/>
        </authorList>
    </citation>
    <scope>NUCLEOTIDE SEQUENCE</scope>
    <source>
        <strain evidence="4">IBT 19713</strain>
    </source>
</reference>